<keyword evidence="1" id="KW-0812">Transmembrane</keyword>
<proteinExistence type="predicted"/>
<dbReference type="Proteomes" id="UP000515908">
    <property type="component" value="Chromosome 24"/>
</dbReference>
<keyword evidence="4" id="KW-1185">Reference proteome</keyword>
<reference evidence="3 4" key="1">
    <citation type="submission" date="2020-08" db="EMBL/GenBank/DDBJ databases">
        <authorList>
            <person name="Newling K."/>
            <person name="Davey J."/>
            <person name="Forrester S."/>
        </authorList>
    </citation>
    <scope>NUCLEOTIDE SEQUENCE [LARGE SCALE GENOMIC DNA]</scope>
    <source>
        <strain evidence="4">Crithidia deanei Carvalho (ATCC PRA-265)</strain>
    </source>
</reference>
<keyword evidence="1" id="KW-0472">Membrane</keyword>
<keyword evidence="1" id="KW-1133">Transmembrane helix</keyword>
<evidence type="ECO:0000256" key="1">
    <source>
        <dbReference type="SAM" id="Phobius"/>
    </source>
</evidence>
<evidence type="ECO:0000313" key="4">
    <source>
        <dbReference type="Proteomes" id="UP000515908"/>
    </source>
</evidence>
<dbReference type="EMBL" id="LR877168">
    <property type="protein sequence ID" value="CAD2222174.1"/>
    <property type="molecule type" value="Genomic_DNA"/>
</dbReference>
<accession>A0A7G2CTB0</accession>
<dbReference type="VEuPathDB" id="TriTrypDB:ADEAN_000971400"/>
<protein>
    <recommendedName>
        <fullName evidence="5">Golgi/lysosome glycoprotein 1</fullName>
    </recommendedName>
</protein>
<feature type="signal peptide" evidence="2">
    <location>
        <begin position="1"/>
        <end position="20"/>
    </location>
</feature>
<dbReference type="AlphaFoldDB" id="A0A7G2CTB0"/>
<organism evidence="3 4">
    <name type="scientific">Angomonas deanei</name>
    <dbReference type="NCBI Taxonomy" id="59799"/>
    <lineage>
        <taxon>Eukaryota</taxon>
        <taxon>Discoba</taxon>
        <taxon>Euglenozoa</taxon>
        <taxon>Kinetoplastea</taxon>
        <taxon>Metakinetoplastina</taxon>
        <taxon>Trypanosomatida</taxon>
        <taxon>Trypanosomatidae</taxon>
        <taxon>Strigomonadinae</taxon>
        <taxon>Angomonas</taxon>
    </lineage>
</organism>
<name>A0A7G2CTB0_9TRYP</name>
<keyword evidence="2" id="KW-0732">Signal</keyword>
<evidence type="ECO:0000313" key="3">
    <source>
        <dbReference type="EMBL" id="CAD2222174.1"/>
    </source>
</evidence>
<sequence>MLKTVCLISVLLLVGLGVNADNLYPACGGRISSAENVKKGDTAVVHEFSTRVEAFSLECLAYEVTSIIGSDGVDHCLIRHQTKYAYKLAIKATYTNDNGGEESRYFDVKDFVGGSIGSLRVNLPKRSKLEVVFTNTGENPKCLLSVRELIELKRHDRIGDSHDLPVLVAANPPTIFADKPGKSSLIFRFSDKRQAAETSRDVVTFIRYEDSCDDTSITPLRYLDYEATIPNDLVLSEDDRSQYSSRAITFYPEDVGEYRLCYRYKEDSTANELGTITVFAGNPSYYTFIEGMDADGRIYVGRPCTIKFFGYSLDTRPDGDSAKLVYEHEDCDDGAPAGGVPKATDLGPADDFGPETVFTTWRFTLRTGGSFKICYFRASGNKWTEVPFITDVGPGGITTTTSVPVPIPTRPGDKTECSTVHIEKRYTTAKFVLTGSSLPSDFTNKLSELLCVPAKMISILFFKKIDGHMTAYISLFCDGNACDSVERYNYIVSIQNKTKELSKFGIEKVGALTDPPVFESLTGKATSLLSTALWCITVLIIFGMLAYVALMFKKRRDRMINFGLDEGELDDIYPLNRSDPIGEGHERVKNAVIEIEE</sequence>
<dbReference type="OrthoDB" id="270523at2759"/>
<evidence type="ECO:0008006" key="5">
    <source>
        <dbReference type="Google" id="ProtNLM"/>
    </source>
</evidence>
<feature type="chain" id="PRO_5028800436" description="Golgi/lysosome glycoprotein 1" evidence="2">
    <location>
        <begin position="21"/>
        <end position="597"/>
    </location>
</feature>
<feature type="transmembrane region" description="Helical" evidence="1">
    <location>
        <begin position="531"/>
        <end position="552"/>
    </location>
</feature>
<evidence type="ECO:0000256" key="2">
    <source>
        <dbReference type="SAM" id="SignalP"/>
    </source>
</evidence>
<gene>
    <name evidence="3" type="ORF">ADEAN_000971400</name>
</gene>